<feature type="compositionally biased region" description="Basic and acidic residues" evidence="1">
    <location>
        <begin position="44"/>
        <end position="73"/>
    </location>
</feature>
<evidence type="ECO:0000313" key="2">
    <source>
        <dbReference type="EMBL" id="PNX67986.1"/>
    </source>
</evidence>
<evidence type="ECO:0000313" key="3">
    <source>
        <dbReference type="Proteomes" id="UP000236291"/>
    </source>
</evidence>
<feature type="region of interest" description="Disordered" evidence="1">
    <location>
        <begin position="1"/>
        <end position="80"/>
    </location>
</feature>
<gene>
    <name evidence="2" type="ORF">L195_g055921</name>
</gene>
<name>A0A2K3KP02_TRIPR</name>
<sequence>MKAQGCRHDEQNLKLDALQKSQRRKRTNSPPRRHHATSSPPRQEAIKQRCPDLERVDQSARKRERTPPLREGKLSQGKRINATKSVNLIGMFI</sequence>
<comment type="caution">
    <text evidence="2">The sequence shown here is derived from an EMBL/GenBank/DDBJ whole genome shotgun (WGS) entry which is preliminary data.</text>
</comment>
<reference evidence="2 3" key="1">
    <citation type="journal article" date="2014" name="Am. J. Bot.">
        <title>Genome assembly and annotation for red clover (Trifolium pratense; Fabaceae).</title>
        <authorList>
            <person name="Istvanek J."/>
            <person name="Jaros M."/>
            <person name="Krenek A."/>
            <person name="Repkova J."/>
        </authorList>
    </citation>
    <scope>NUCLEOTIDE SEQUENCE [LARGE SCALE GENOMIC DNA]</scope>
    <source>
        <strain evidence="3">cv. Tatra</strain>
        <tissue evidence="2">Young leaves</tissue>
    </source>
</reference>
<evidence type="ECO:0000256" key="1">
    <source>
        <dbReference type="SAM" id="MobiDB-lite"/>
    </source>
</evidence>
<dbReference type="EMBL" id="ASHM01103777">
    <property type="protein sequence ID" value="PNX67986.1"/>
    <property type="molecule type" value="Genomic_DNA"/>
</dbReference>
<protein>
    <submittedName>
        <fullName evidence="2">Uncharacterized protein</fullName>
    </submittedName>
</protein>
<feature type="compositionally biased region" description="Basic and acidic residues" evidence="1">
    <location>
        <begin position="1"/>
        <end position="13"/>
    </location>
</feature>
<dbReference type="Proteomes" id="UP000236291">
    <property type="component" value="Unassembled WGS sequence"/>
</dbReference>
<proteinExistence type="predicted"/>
<feature type="compositionally biased region" description="Basic residues" evidence="1">
    <location>
        <begin position="21"/>
        <end position="36"/>
    </location>
</feature>
<accession>A0A2K3KP02</accession>
<dbReference type="AlphaFoldDB" id="A0A2K3KP02"/>
<reference evidence="2 3" key="2">
    <citation type="journal article" date="2017" name="Front. Plant Sci.">
        <title>Gene Classification and Mining of Molecular Markers Useful in Red Clover (Trifolium pratense) Breeding.</title>
        <authorList>
            <person name="Istvanek J."/>
            <person name="Dluhosova J."/>
            <person name="Dluhos P."/>
            <person name="Patkova L."/>
            <person name="Nedelnik J."/>
            <person name="Repkova J."/>
        </authorList>
    </citation>
    <scope>NUCLEOTIDE SEQUENCE [LARGE SCALE GENOMIC DNA]</scope>
    <source>
        <strain evidence="3">cv. Tatra</strain>
        <tissue evidence="2">Young leaves</tissue>
    </source>
</reference>
<organism evidence="2 3">
    <name type="scientific">Trifolium pratense</name>
    <name type="common">Red clover</name>
    <dbReference type="NCBI Taxonomy" id="57577"/>
    <lineage>
        <taxon>Eukaryota</taxon>
        <taxon>Viridiplantae</taxon>
        <taxon>Streptophyta</taxon>
        <taxon>Embryophyta</taxon>
        <taxon>Tracheophyta</taxon>
        <taxon>Spermatophyta</taxon>
        <taxon>Magnoliopsida</taxon>
        <taxon>eudicotyledons</taxon>
        <taxon>Gunneridae</taxon>
        <taxon>Pentapetalae</taxon>
        <taxon>rosids</taxon>
        <taxon>fabids</taxon>
        <taxon>Fabales</taxon>
        <taxon>Fabaceae</taxon>
        <taxon>Papilionoideae</taxon>
        <taxon>50 kb inversion clade</taxon>
        <taxon>NPAAA clade</taxon>
        <taxon>Hologalegina</taxon>
        <taxon>IRL clade</taxon>
        <taxon>Trifolieae</taxon>
        <taxon>Trifolium</taxon>
    </lineage>
</organism>